<evidence type="ECO:0000313" key="1">
    <source>
        <dbReference type="EMBL" id="CAH1777775.1"/>
    </source>
</evidence>
<organism evidence="1 2">
    <name type="scientific">Owenia fusiformis</name>
    <name type="common">Polychaete worm</name>
    <dbReference type="NCBI Taxonomy" id="6347"/>
    <lineage>
        <taxon>Eukaryota</taxon>
        <taxon>Metazoa</taxon>
        <taxon>Spiralia</taxon>
        <taxon>Lophotrochozoa</taxon>
        <taxon>Annelida</taxon>
        <taxon>Polychaeta</taxon>
        <taxon>Sedentaria</taxon>
        <taxon>Canalipalpata</taxon>
        <taxon>Sabellida</taxon>
        <taxon>Oweniida</taxon>
        <taxon>Oweniidae</taxon>
        <taxon>Owenia</taxon>
    </lineage>
</organism>
<dbReference type="AlphaFoldDB" id="A0A8J1THA3"/>
<proteinExistence type="predicted"/>
<dbReference type="EMBL" id="CAIIXF020000002">
    <property type="protein sequence ID" value="CAH1777775.1"/>
    <property type="molecule type" value="Genomic_DNA"/>
</dbReference>
<name>A0A8J1THA3_OWEFU</name>
<sequence>MWHQFYSFYLGIFLILPALIITLLVYCVLGYWHSQYKVPKHVRKTTCNVPTDQKMMPISDGGMEETSVAIPYYPSAYSLQSSSMYSSMTPQKKPHPSAYNI</sequence>
<protein>
    <submittedName>
        <fullName evidence="1">Uncharacterized protein</fullName>
    </submittedName>
</protein>
<comment type="caution">
    <text evidence="1">The sequence shown here is derived from an EMBL/GenBank/DDBJ whole genome shotgun (WGS) entry which is preliminary data.</text>
</comment>
<dbReference type="Proteomes" id="UP000749559">
    <property type="component" value="Unassembled WGS sequence"/>
</dbReference>
<accession>A0A8J1THA3</accession>
<reference evidence="1" key="1">
    <citation type="submission" date="2022-03" db="EMBL/GenBank/DDBJ databases">
        <authorList>
            <person name="Martin C."/>
        </authorList>
    </citation>
    <scope>NUCLEOTIDE SEQUENCE</scope>
</reference>
<evidence type="ECO:0000313" key="2">
    <source>
        <dbReference type="Proteomes" id="UP000749559"/>
    </source>
</evidence>
<gene>
    <name evidence="1" type="ORF">OFUS_LOCUS4775</name>
</gene>
<keyword evidence="2" id="KW-1185">Reference proteome</keyword>